<reference evidence="1" key="1">
    <citation type="submission" date="2022-02" db="EMBL/GenBank/DDBJ databases">
        <title>Towards deciphering the DNA virus diversity associated with rodent species in the families Cricetidae and Heteromyidae.</title>
        <authorList>
            <person name="Lund M."/>
            <person name="Larsen B.B."/>
            <person name="Gryseels S."/>
            <person name="Kraberger S."/>
            <person name="Rowsey D.M."/>
            <person name="Steger L."/>
            <person name="Yule K.M."/>
            <person name="Upham N.S."/>
            <person name="Worobey M."/>
            <person name="Van Doorslaer K."/>
            <person name="Varsani A."/>
        </authorList>
    </citation>
    <scope>NUCLEOTIDE SEQUENCE</scope>
    <source>
        <strain evidence="1">NeonRodF1_47</strain>
    </source>
</reference>
<evidence type="ECO:0000313" key="1">
    <source>
        <dbReference type="EMBL" id="UPW41988.1"/>
    </source>
</evidence>
<name>A0A976N3D4_9VIRU</name>
<dbReference type="EMBL" id="OM869706">
    <property type="protein sequence ID" value="UPW41988.1"/>
    <property type="molecule type" value="Genomic_DNA"/>
</dbReference>
<organism evidence="1">
    <name type="scientific">Dipodfec virus RodF1_47</name>
    <dbReference type="NCBI Taxonomy" id="2929298"/>
    <lineage>
        <taxon>Viruses</taxon>
        <taxon>Monodnaviria</taxon>
        <taxon>Sangervirae</taxon>
        <taxon>Phixviricota</taxon>
        <taxon>Malgrandaviricetes</taxon>
        <taxon>Petitvirales</taxon>
        <taxon>Microviridae</taxon>
    </lineage>
</organism>
<sequence length="124" mass="14996">MKNKYYIFSIFSSKLQDYPYYPFPAKTISQGIVHYLRFIENRGSVCEEPQLHIIGTCRIPPNSTDLEYIEPYVIPKNVEIKDNRFSRLVVLGFYHLDKFQRYLNTLYERINYARKHYRKQDSKD</sequence>
<accession>A0A976N3D4</accession>
<proteinExistence type="predicted"/>
<protein>
    <submittedName>
        <fullName evidence="1">Uncharacterized protein</fullName>
    </submittedName>
</protein>